<dbReference type="Proteomes" id="UP001295423">
    <property type="component" value="Unassembled WGS sequence"/>
</dbReference>
<feature type="region of interest" description="Disordered" evidence="1">
    <location>
        <begin position="69"/>
        <end position="119"/>
    </location>
</feature>
<name>A0AAD2CMM4_9STRA</name>
<protein>
    <submittedName>
        <fullName evidence="2">Uncharacterized protein</fullName>
    </submittedName>
</protein>
<sequence>MKCKTFFHTPALLAQIKILQKPSTAAITTTRTTTVTPALRSDWGTFKGTSNQEEIAGWAKHLASANLLGGNGQQEQVPARPEQRNQEQEQQEQDEQQEQMPACPEQGNQVHDQAQQGVQ</sequence>
<proteinExistence type="predicted"/>
<feature type="compositionally biased region" description="Polar residues" evidence="1">
    <location>
        <begin position="106"/>
        <end position="119"/>
    </location>
</feature>
<dbReference type="AlphaFoldDB" id="A0AAD2CMM4"/>
<reference evidence="2" key="1">
    <citation type="submission" date="2023-08" db="EMBL/GenBank/DDBJ databases">
        <authorList>
            <person name="Audoor S."/>
            <person name="Bilcke G."/>
        </authorList>
    </citation>
    <scope>NUCLEOTIDE SEQUENCE</scope>
</reference>
<accession>A0AAD2CMM4</accession>
<gene>
    <name evidence="2" type="ORF">CYCCA115_LOCUS6761</name>
</gene>
<evidence type="ECO:0000256" key="1">
    <source>
        <dbReference type="SAM" id="MobiDB-lite"/>
    </source>
</evidence>
<dbReference type="EMBL" id="CAKOGP040000857">
    <property type="protein sequence ID" value="CAJ1939840.1"/>
    <property type="molecule type" value="Genomic_DNA"/>
</dbReference>
<evidence type="ECO:0000313" key="2">
    <source>
        <dbReference type="EMBL" id="CAJ1939840.1"/>
    </source>
</evidence>
<keyword evidence="3" id="KW-1185">Reference proteome</keyword>
<comment type="caution">
    <text evidence="2">The sequence shown here is derived from an EMBL/GenBank/DDBJ whole genome shotgun (WGS) entry which is preliminary data.</text>
</comment>
<organism evidence="2 3">
    <name type="scientific">Cylindrotheca closterium</name>
    <dbReference type="NCBI Taxonomy" id="2856"/>
    <lineage>
        <taxon>Eukaryota</taxon>
        <taxon>Sar</taxon>
        <taxon>Stramenopiles</taxon>
        <taxon>Ochrophyta</taxon>
        <taxon>Bacillariophyta</taxon>
        <taxon>Bacillariophyceae</taxon>
        <taxon>Bacillariophycidae</taxon>
        <taxon>Bacillariales</taxon>
        <taxon>Bacillariaceae</taxon>
        <taxon>Cylindrotheca</taxon>
    </lineage>
</organism>
<evidence type="ECO:0000313" key="3">
    <source>
        <dbReference type="Proteomes" id="UP001295423"/>
    </source>
</evidence>